<dbReference type="Gene3D" id="3.40.109.30">
    <property type="entry name" value="putative nitroreductase (tm1586), domain 2"/>
    <property type="match status" value="1"/>
</dbReference>
<name>A0A7K4AF40_METSH</name>
<protein>
    <recommendedName>
        <fullName evidence="3">Nitroreductase domain-containing protein</fullName>
    </recommendedName>
</protein>
<accession>A0A7K4AF40</accession>
<evidence type="ECO:0008006" key="3">
    <source>
        <dbReference type="Google" id="ProtNLM"/>
    </source>
</evidence>
<comment type="caution">
    <text evidence="1">The sequence shown here is derived from an EMBL/GenBank/DDBJ whole genome shotgun (WGS) entry which is preliminary data.</text>
</comment>
<sequence length="368" mass="40800">MSAAKVLLISLFLIAGMLLPGIVWQPKGSFEVWNIMENDFPRNGSSEEKMTFLLNYAILAPSIYNTQPWRFNVSDGSIMVMADESRWLEAADGNKREMHISIGNALENLIIAADHFGYNHTISYVPGEESIIARVSLQPNAQAPMDPQLFSAITSLEKSSPSKTNEVLREQDSVPQTANQIDLANIESISTDQDIRVFLIDDPDIRSRFLNLTLNADQVLYSDIEFKSELGHWISRGAMGPTGVEAKIDQIKVAFLDSVPGQIEKDSEIINSSLYLGFITSQMNDPESQVRAGQLFERIRLLSSSANLSLQPMNQALQAVETESEVNGLLGEKSEALNSPFVQQIFCLDVVGPANELTPRRPLEEVLI</sequence>
<reference evidence="1 2" key="1">
    <citation type="journal article" date="2020" name="Biotechnol. Biofuels">
        <title>New insights from the biogas microbiome by comprehensive genome-resolved metagenomics of nearly 1600 species originating from multiple anaerobic digesters.</title>
        <authorList>
            <person name="Campanaro S."/>
            <person name="Treu L."/>
            <person name="Rodriguez-R L.M."/>
            <person name="Kovalovszki A."/>
            <person name="Ziels R.M."/>
            <person name="Maus I."/>
            <person name="Zhu X."/>
            <person name="Kougias P.G."/>
            <person name="Basile A."/>
            <person name="Luo G."/>
            <person name="Schluter A."/>
            <person name="Konstantinidis K.T."/>
            <person name="Angelidaki I."/>
        </authorList>
    </citation>
    <scope>NUCLEOTIDE SEQUENCE [LARGE SCALE GENOMIC DNA]</scope>
    <source>
        <strain evidence="1">AS27yjCOA_157</strain>
    </source>
</reference>
<dbReference type="SUPFAM" id="SSF55469">
    <property type="entry name" value="FMN-dependent nitroreductase-like"/>
    <property type="match status" value="1"/>
</dbReference>
<dbReference type="EMBL" id="JAAYUN010000011">
    <property type="protein sequence ID" value="NLJ21618.1"/>
    <property type="molecule type" value="Genomic_DNA"/>
</dbReference>
<evidence type="ECO:0000313" key="2">
    <source>
        <dbReference type="Proteomes" id="UP000544742"/>
    </source>
</evidence>
<evidence type="ECO:0000313" key="1">
    <source>
        <dbReference type="EMBL" id="NLJ21618.1"/>
    </source>
</evidence>
<gene>
    <name evidence="1" type="ORF">GX426_00710</name>
</gene>
<dbReference type="InterPro" id="IPR000415">
    <property type="entry name" value="Nitroreductase-like"/>
</dbReference>
<dbReference type="GO" id="GO:0016491">
    <property type="term" value="F:oxidoreductase activity"/>
    <property type="evidence" value="ECO:0007669"/>
    <property type="project" value="InterPro"/>
</dbReference>
<dbReference type="Gene3D" id="3.40.109.10">
    <property type="entry name" value="NADH Oxidase"/>
    <property type="match status" value="1"/>
</dbReference>
<proteinExistence type="predicted"/>
<organism evidence="1 2">
    <name type="scientific">Methanothrix soehngenii</name>
    <name type="common">Methanosaeta concilii</name>
    <dbReference type="NCBI Taxonomy" id="2223"/>
    <lineage>
        <taxon>Archaea</taxon>
        <taxon>Methanobacteriati</taxon>
        <taxon>Methanobacteriota</taxon>
        <taxon>Stenosarchaea group</taxon>
        <taxon>Methanomicrobia</taxon>
        <taxon>Methanotrichales</taxon>
        <taxon>Methanotrichaceae</taxon>
        <taxon>Methanothrix</taxon>
    </lineage>
</organism>
<dbReference type="AlphaFoldDB" id="A0A7K4AF40"/>
<dbReference type="RefSeq" id="WP_286859150.1">
    <property type="nucleotide sequence ID" value="NZ_DAOSQJ010000044.1"/>
</dbReference>
<dbReference type="Proteomes" id="UP000544742">
    <property type="component" value="Unassembled WGS sequence"/>
</dbReference>